<dbReference type="Pfam" id="PF13561">
    <property type="entry name" value="adh_short_C2"/>
    <property type="match status" value="1"/>
</dbReference>
<dbReference type="InterPro" id="IPR002347">
    <property type="entry name" value="SDR_fam"/>
</dbReference>
<dbReference type="InterPro" id="IPR036291">
    <property type="entry name" value="NAD(P)-bd_dom_sf"/>
</dbReference>
<gene>
    <name evidence="3" type="ORF">JQN70_06735</name>
</gene>
<comment type="caution">
    <text evidence="3">The sequence shown here is derived from an EMBL/GenBank/DDBJ whole genome shotgun (WGS) entry which is preliminary data.</text>
</comment>
<keyword evidence="2" id="KW-0560">Oxidoreductase</keyword>
<dbReference type="NCBIfam" id="NF040491">
    <property type="entry name" value="SDR_subfam_4"/>
    <property type="match status" value="1"/>
</dbReference>
<dbReference type="EMBL" id="JAFDVD010000007">
    <property type="protein sequence ID" value="MBM6400074.1"/>
    <property type="molecule type" value="Genomic_DNA"/>
</dbReference>
<dbReference type="RefSeq" id="WP_204130549.1">
    <property type="nucleotide sequence ID" value="NZ_JAFDVD010000007.1"/>
</dbReference>
<accession>A0ABS2CLX3</accession>
<keyword evidence="4" id="KW-1185">Reference proteome</keyword>
<comment type="similarity">
    <text evidence="1">Belongs to the short-chain dehydrogenases/reductases (SDR) family.</text>
</comment>
<dbReference type="PANTHER" id="PTHR43639:SF1">
    <property type="entry name" value="SHORT-CHAIN DEHYDROGENASE_REDUCTASE FAMILY PROTEIN"/>
    <property type="match status" value="1"/>
</dbReference>
<dbReference type="SUPFAM" id="SSF51735">
    <property type="entry name" value="NAD(P)-binding Rossmann-fold domains"/>
    <property type="match status" value="1"/>
</dbReference>
<dbReference type="PRINTS" id="PR00081">
    <property type="entry name" value="GDHRDH"/>
</dbReference>
<dbReference type="Proteomes" id="UP001430172">
    <property type="component" value="Unassembled WGS sequence"/>
</dbReference>
<reference evidence="3" key="1">
    <citation type="submission" date="2021-02" db="EMBL/GenBank/DDBJ databases">
        <title>Phycicoccus sp. MQZ13P-5T, whole genome shotgun sequence.</title>
        <authorList>
            <person name="Tuo L."/>
        </authorList>
    </citation>
    <scope>NUCLEOTIDE SEQUENCE</scope>
    <source>
        <strain evidence="3">MQZ13P-5</strain>
    </source>
</reference>
<dbReference type="InterPro" id="IPR020904">
    <property type="entry name" value="Sc_DH/Rdtase_CS"/>
</dbReference>
<name>A0ABS2CLX3_9MICO</name>
<organism evidence="3 4">
    <name type="scientific">Phycicoccus sonneratiae</name>
    <dbReference type="NCBI Taxonomy" id="2807628"/>
    <lineage>
        <taxon>Bacteria</taxon>
        <taxon>Bacillati</taxon>
        <taxon>Actinomycetota</taxon>
        <taxon>Actinomycetes</taxon>
        <taxon>Micrococcales</taxon>
        <taxon>Intrasporangiaceae</taxon>
        <taxon>Phycicoccus</taxon>
    </lineage>
</organism>
<dbReference type="CDD" id="cd05233">
    <property type="entry name" value="SDR_c"/>
    <property type="match status" value="1"/>
</dbReference>
<proteinExistence type="inferred from homology"/>
<evidence type="ECO:0000313" key="3">
    <source>
        <dbReference type="EMBL" id="MBM6400074.1"/>
    </source>
</evidence>
<protein>
    <submittedName>
        <fullName evidence="3">SDR family oxidoreductase</fullName>
    </submittedName>
</protein>
<dbReference type="PANTHER" id="PTHR43639">
    <property type="entry name" value="OXIDOREDUCTASE, SHORT-CHAIN DEHYDROGENASE/REDUCTASE FAMILY (AFU_ORTHOLOGUE AFUA_5G02870)"/>
    <property type="match status" value="1"/>
</dbReference>
<dbReference type="Gene3D" id="3.40.50.720">
    <property type="entry name" value="NAD(P)-binding Rossmann-like Domain"/>
    <property type="match status" value="1"/>
</dbReference>
<evidence type="ECO:0000256" key="1">
    <source>
        <dbReference type="ARBA" id="ARBA00006484"/>
    </source>
</evidence>
<evidence type="ECO:0000313" key="4">
    <source>
        <dbReference type="Proteomes" id="UP001430172"/>
    </source>
</evidence>
<dbReference type="PROSITE" id="PS00061">
    <property type="entry name" value="ADH_SHORT"/>
    <property type="match status" value="1"/>
</dbReference>
<evidence type="ECO:0000256" key="2">
    <source>
        <dbReference type="ARBA" id="ARBA00023002"/>
    </source>
</evidence>
<sequence>MSAGPVAVVGGGARGIGAAVARRLAARGPVVVLDALDTDTLGYRHATAVDADGLRADGIEVTDLDLRDLAATRAAVDDVAARHGRLDVAVSTASVIAGGNPLWETASEVRDVLLAADAATAWNLAAAAVPHLLARPAGDRPTVCVTTSVAGERGLYGLSAYVVAKHAATGVVRALAADLAGTSVTAVGVAPGATDTEMLVATARLYGLDDVATLAEHQASRRALDPDEVAAVVELACTAGPVVHGAVLPADGGFGRG</sequence>